<protein>
    <submittedName>
        <fullName evidence="2">Inner membrane protein</fullName>
    </submittedName>
</protein>
<feature type="transmembrane region" description="Helical" evidence="1">
    <location>
        <begin position="396"/>
        <end position="414"/>
    </location>
</feature>
<proteinExistence type="predicted"/>
<dbReference type="PIRSF" id="PIRSF004548">
    <property type="entry name" value="CreD"/>
    <property type="match status" value="1"/>
</dbReference>
<evidence type="ECO:0000313" key="2">
    <source>
        <dbReference type="EMBL" id="RKR85360.1"/>
    </source>
</evidence>
<keyword evidence="3" id="KW-1185">Reference proteome</keyword>
<accession>A0A495J8M9</accession>
<dbReference type="GO" id="GO:0005886">
    <property type="term" value="C:plasma membrane"/>
    <property type="evidence" value="ECO:0007669"/>
    <property type="project" value="TreeGrafter"/>
</dbReference>
<feature type="transmembrane region" description="Helical" evidence="1">
    <location>
        <begin position="365"/>
        <end position="384"/>
    </location>
</feature>
<dbReference type="Pfam" id="PF06123">
    <property type="entry name" value="CreD"/>
    <property type="match status" value="1"/>
</dbReference>
<comment type="caution">
    <text evidence="2">The sequence shown here is derived from an EMBL/GenBank/DDBJ whole genome shotgun (WGS) entry which is preliminary data.</text>
</comment>
<feature type="transmembrane region" description="Helical" evidence="1">
    <location>
        <begin position="18"/>
        <end position="39"/>
    </location>
</feature>
<dbReference type="OrthoDB" id="9791851at2"/>
<feature type="transmembrane region" description="Helical" evidence="1">
    <location>
        <begin position="316"/>
        <end position="334"/>
    </location>
</feature>
<dbReference type="NCBIfam" id="NF008712">
    <property type="entry name" value="PRK11715.1-1"/>
    <property type="match status" value="1"/>
</dbReference>
<dbReference type="AlphaFoldDB" id="A0A495J8M9"/>
<keyword evidence="1" id="KW-1133">Transmembrane helix</keyword>
<evidence type="ECO:0000256" key="1">
    <source>
        <dbReference type="SAM" id="Phobius"/>
    </source>
</evidence>
<dbReference type="PANTHER" id="PTHR30092:SF0">
    <property type="entry name" value="INNER MEMBRANE PROTEIN CRED"/>
    <property type="match status" value="1"/>
</dbReference>
<dbReference type="Proteomes" id="UP000268007">
    <property type="component" value="Unassembled WGS sequence"/>
</dbReference>
<dbReference type="PANTHER" id="PTHR30092">
    <property type="entry name" value="INNER MEMBRANE PROTEIN CRED"/>
    <property type="match status" value="1"/>
</dbReference>
<dbReference type="EMBL" id="RBKU01000001">
    <property type="protein sequence ID" value="RKR85360.1"/>
    <property type="molecule type" value="Genomic_DNA"/>
</dbReference>
<feature type="transmembrane region" description="Helical" evidence="1">
    <location>
        <begin position="420"/>
        <end position="438"/>
    </location>
</feature>
<dbReference type="RefSeq" id="WP_121201417.1">
    <property type="nucleotide sequence ID" value="NZ_RBKU01000001.1"/>
</dbReference>
<evidence type="ECO:0000313" key="3">
    <source>
        <dbReference type="Proteomes" id="UP000268007"/>
    </source>
</evidence>
<keyword evidence="1" id="KW-0812">Transmembrane</keyword>
<sequence>MIQEIQNEKPNYWAKDSVIVKLSVIAALILLLLIPSQWIQSLISEREKTQDEVLNDVSDKWSGSQLIQGPVLVIPYQKEVRVLDSNKKEIVRRETQTLYVLPQNMQIKANINTDTLHRGLFRAVVYNSKIWVQGNFGKPELEKAGIDPAAVNYDKVRLIFSVSDLKGLKSNPVIQLNNQKLNVEPTFNGKSPFDDGLQVSFTLPKDQEITFSFSLDLKGSNELNFMHTAKTTDVEVTSNWVTPSFDGRYLPDTRAVTKSGFNAKWRMLYYNRPFPQQWINDDSVLKNDKATDNATFGVKLRLPVDQYQKTIRTTKYSTLIILLTFVSLFFTELIRKQRVHVFNYILIGAAMVIYYTLLLSFSEQVGYNVAYLIASVATITLISLFTSSLLQNRQMALLFGFILTTFYGFTFIIIQLEDLSLMIGSILLFIIITLLMYFSRKINWEKQ</sequence>
<gene>
    <name evidence="2" type="ORF">BDD43_5629</name>
</gene>
<organism evidence="2 3">
    <name type="scientific">Mucilaginibacter gracilis</name>
    <dbReference type="NCBI Taxonomy" id="423350"/>
    <lineage>
        <taxon>Bacteria</taxon>
        <taxon>Pseudomonadati</taxon>
        <taxon>Bacteroidota</taxon>
        <taxon>Sphingobacteriia</taxon>
        <taxon>Sphingobacteriales</taxon>
        <taxon>Sphingobacteriaceae</taxon>
        <taxon>Mucilaginibacter</taxon>
    </lineage>
</organism>
<keyword evidence="1" id="KW-0472">Membrane</keyword>
<dbReference type="InterPro" id="IPR010364">
    <property type="entry name" value="Uncharacterised_IM_CreD"/>
</dbReference>
<name>A0A495J8M9_9SPHI</name>
<feature type="transmembrane region" description="Helical" evidence="1">
    <location>
        <begin position="341"/>
        <end position="359"/>
    </location>
</feature>
<reference evidence="2 3" key="1">
    <citation type="submission" date="2018-10" db="EMBL/GenBank/DDBJ databases">
        <title>Genomic Encyclopedia of Archaeal and Bacterial Type Strains, Phase II (KMG-II): from individual species to whole genera.</title>
        <authorList>
            <person name="Goeker M."/>
        </authorList>
    </citation>
    <scope>NUCLEOTIDE SEQUENCE [LARGE SCALE GENOMIC DNA]</scope>
    <source>
        <strain evidence="2 3">DSM 18602</strain>
    </source>
</reference>